<dbReference type="PANTHER" id="PTHR30336:SF6">
    <property type="entry name" value="INTEGRAL MEMBRANE PROTEIN"/>
    <property type="match status" value="1"/>
</dbReference>
<dbReference type="EMBL" id="FNVB01000010">
    <property type="protein sequence ID" value="SEG95244.1"/>
    <property type="molecule type" value="Genomic_DNA"/>
</dbReference>
<keyword evidence="1" id="KW-0472">Membrane</keyword>
<dbReference type="Proteomes" id="UP000199690">
    <property type="component" value="Unassembled WGS sequence"/>
</dbReference>
<dbReference type="InterPro" id="IPR051599">
    <property type="entry name" value="Cell_Envelope_Assoc"/>
</dbReference>
<dbReference type="PANTHER" id="PTHR30336">
    <property type="entry name" value="INNER MEMBRANE PROTEIN, PROBABLE PERMEASE"/>
    <property type="match status" value="1"/>
</dbReference>
<dbReference type="GO" id="GO:0005886">
    <property type="term" value="C:plasma membrane"/>
    <property type="evidence" value="ECO:0007669"/>
    <property type="project" value="TreeGrafter"/>
</dbReference>
<dbReference type="CDD" id="cd06259">
    <property type="entry name" value="YdcF-like"/>
    <property type="match status" value="1"/>
</dbReference>
<accession>A0A1I1TIF5</accession>
<protein>
    <submittedName>
        <fullName evidence="3">Protein SanA, affects membrane permeability for vancomycin</fullName>
    </submittedName>
</protein>
<proteinExistence type="predicted"/>
<feature type="domain" description="DUF218" evidence="2">
    <location>
        <begin position="46"/>
        <end position="160"/>
    </location>
</feature>
<keyword evidence="1" id="KW-0812">Transmembrane</keyword>
<dbReference type="Proteomes" id="UP000236729">
    <property type="component" value="Unassembled WGS sequence"/>
</dbReference>
<name>A0A1H6EEE2_9PSEU</name>
<reference evidence="5 6" key="2">
    <citation type="submission" date="2016-10" db="EMBL/GenBank/DDBJ databases">
        <authorList>
            <person name="Varghese N."/>
            <person name="Submissions S."/>
        </authorList>
    </citation>
    <scope>NUCLEOTIDE SEQUENCE [LARGE SCALE GENOMIC DNA]</scope>
    <source>
        <strain evidence="6">ATCC 20501</strain>
        <strain evidence="4 5">CGMCC 4.3529</strain>
    </source>
</reference>
<dbReference type="EMBL" id="FOME01000005">
    <property type="protein sequence ID" value="SFD58411.1"/>
    <property type="molecule type" value="Genomic_DNA"/>
</dbReference>
<evidence type="ECO:0000256" key="1">
    <source>
        <dbReference type="SAM" id="Phobius"/>
    </source>
</evidence>
<evidence type="ECO:0000313" key="4">
    <source>
        <dbReference type="EMBL" id="SFD58411.1"/>
    </source>
</evidence>
<gene>
    <name evidence="3" type="ORF">SAMN02982929_06139</name>
    <name evidence="4" type="ORF">SAMN05216506_105147</name>
</gene>
<evidence type="ECO:0000313" key="3">
    <source>
        <dbReference type="EMBL" id="SEG95244.1"/>
    </source>
</evidence>
<evidence type="ECO:0000259" key="2">
    <source>
        <dbReference type="Pfam" id="PF02698"/>
    </source>
</evidence>
<organism evidence="3 6">
    <name type="scientific">Saccharopolyspora kobensis</name>
    <dbReference type="NCBI Taxonomy" id="146035"/>
    <lineage>
        <taxon>Bacteria</taxon>
        <taxon>Bacillati</taxon>
        <taxon>Actinomycetota</taxon>
        <taxon>Actinomycetes</taxon>
        <taxon>Pseudonocardiales</taxon>
        <taxon>Pseudonocardiaceae</taxon>
        <taxon>Saccharopolyspora</taxon>
    </lineage>
</organism>
<dbReference type="AlphaFoldDB" id="A0A1H6EEE2"/>
<reference evidence="3" key="1">
    <citation type="submission" date="2016-10" db="EMBL/GenBank/DDBJ databases">
        <authorList>
            <person name="de Groot N.N."/>
        </authorList>
    </citation>
    <scope>NUCLEOTIDE SEQUENCE [LARGE SCALE GENOMIC DNA]</scope>
    <source>
        <strain evidence="3">ATCC 20501</strain>
    </source>
</reference>
<sequence length="196" mass="21314">MRGVWVGLAGLVGIGVVTGVPSAWAFARSARRIRSASDVPETEVGLVLGAGVRWDGTPSLILQGRLNVARDLYDAGKIRRIIVSGSPESRGFSEPVVMRHHLVSHGVPADAIVLDESGVDTWRSCVRAAGEFGLRELTVISTDFHLRRAVAMCRRLGVDAHGVGHHAAADWRLERVAARGVRREFLATVKAFWYSR</sequence>
<keyword evidence="1" id="KW-1133">Transmembrane helix</keyword>
<dbReference type="RefSeq" id="WP_093352421.1">
    <property type="nucleotide sequence ID" value="NZ_FNVB01000010.1"/>
</dbReference>
<keyword evidence="5" id="KW-1185">Reference proteome</keyword>
<evidence type="ECO:0000313" key="6">
    <source>
        <dbReference type="Proteomes" id="UP000236729"/>
    </source>
</evidence>
<dbReference type="Pfam" id="PF02698">
    <property type="entry name" value="DUF218"/>
    <property type="match status" value="1"/>
</dbReference>
<accession>A0A1H6EEE2</accession>
<dbReference type="InterPro" id="IPR003848">
    <property type="entry name" value="DUF218"/>
</dbReference>
<feature type="transmembrane region" description="Helical" evidence="1">
    <location>
        <begin position="6"/>
        <end position="27"/>
    </location>
</feature>
<evidence type="ECO:0000313" key="5">
    <source>
        <dbReference type="Proteomes" id="UP000199690"/>
    </source>
</evidence>